<evidence type="ECO:0000256" key="3">
    <source>
        <dbReference type="SAM" id="Coils"/>
    </source>
</evidence>
<evidence type="ECO:0000256" key="1">
    <source>
        <dbReference type="ARBA" id="ARBA00005921"/>
    </source>
</evidence>
<feature type="coiled-coil region" evidence="3">
    <location>
        <begin position="399"/>
        <end position="517"/>
    </location>
</feature>
<comment type="similarity">
    <text evidence="1">Belongs to the FPP family.</text>
</comment>
<proteinExistence type="inferred from homology"/>
<name>A0A5B7BWN1_DAVIN</name>
<gene>
    <name evidence="5" type="ORF">Din_042438</name>
</gene>
<feature type="coiled-coil region" evidence="3">
    <location>
        <begin position="96"/>
        <end position="224"/>
    </location>
</feature>
<feature type="region of interest" description="Disordered" evidence="4">
    <location>
        <begin position="1"/>
        <end position="62"/>
    </location>
</feature>
<feature type="region of interest" description="Disordered" evidence="4">
    <location>
        <begin position="646"/>
        <end position="665"/>
    </location>
</feature>
<evidence type="ECO:0000256" key="2">
    <source>
        <dbReference type="ARBA" id="ARBA00023054"/>
    </source>
</evidence>
<evidence type="ECO:0000256" key="4">
    <source>
        <dbReference type="SAM" id="MobiDB-lite"/>
    </source>
</evidence>
<dbReference type="PANTHER" id="PTHR31580">
    <property type="entry name" value="FILAMENT-LIKE PLANT PROTEIN 4"/>
    <property type="match status" value="1"/>
</dbReference>
<protein>
    <submittedName>
        <fullName evidence="5">Putative Filament-like plant protein isoform 1</fullName>
    </submittedName>
</protein>
<feature type="region of interest" description="Disordered" evidence="4">
    <location>
        <begin position="593"/>
        <end position="639"/>
    </location>
</feature>
<evidence type="ECO:0000313" key="5">
    <source>
        <dbReference type="EMBL" id="MPA72997.1"/>
    </source>
</evidence>
<feature type="compositionally biased region" description="Polar residues" evidence="4">
    <location>
        <begin position="653"/>
        <end position="665"/>
    </location>
</feature>
<feature type="compositionally biased region" description="Low complexity" evidence="4">
    <location>
        <begin position="19"/>
        <end position="28"/>
    </location>
</feature>
<reference evidence="5" key="1">
    <citation type="submission" date="2019-08" db="EMBL/GenBank/DDBJ databases">
        <title>Reference gene set and small RNA set construction with multiple tissues from Davidia involucrata Baill.</title>
        <authorList>
            <person name="Yang H."/>
            <person name="Zhou C."/>
            <person name="Li G."/>
            <person name="Wang J."/>
            <person name="Gao P."/>
            <person name="Wang M."/>
            <person name="Wang R."/>
            <person name="Zhao Y."/>
        </authorList>
    </citation>
    <scope>NUCLEOTIDE SEQUENCE</scope>
    <source>
        <tissue evidence="5">Mixed with DoveR01_LX</tissue>
    </source>
</reference>
<organism evidence="5">
    <name type="scientific">Davidia involucrata</name>
    <name type="common">Dove tree</name>
    <dbReference type="NCBI Taxonomy" id="16924"/>
    <lineage>
        <taxon>Eukaryota</taxon>
        <taxon>Viridiplantae</taxon>
        <taxon>Streptophyta</taxon>
        <taxon>Embryophyta</taxon>
        <taxon>Tracheophyta</taxon>
        <taxon>Spermatophyta</taxon>
        <taxon>Magnoliopsida</taxon>
        <taxon>eudicotyledons</taxon>
        <taxon>Gunneridae</taxon>
        <taxon>Pentapetalae</taxon>
        <taxon>asterids</taxon>
        <taxon>Cornales</taxon>
        <taxon>Nyssaceae</taxon>
        <taxon>Davidia</taxon>
    </lineage>
</organism>
<dbReference type="InterPro" id="IPR008587">
    <property type="entry name" value="FPP_plant"/>
</dbReference>
<accession>A0A5B7BWN1</accession>
<dbReference type="PANTHER" id="PTHR31580:SF5">
    <property type="entry name" value="FILAMENT-LIKE PLANT PROTEIN 1-RELATED"/>
    <property type="match status" value="1"/>
</dbReference>
<feature type="compositionally biased region" description="Basic and acidic residues" evidence="4">
    <location>
        <begin position="1"/>
        <end position="18"/>
    </location>
</feature>
<dbReference type="AlphaFoldDB" id="A0A5B7BWN1"/>
<sequence>MEKRKWLWKRKSSEKSPGETESSESISSHSERYSDDQEALKASPNHHTQSPEVTSKAVVTSEEVNDRVKGLTEKLSAALVNVSAKDDLVKQHVKVAEEAVAGWEKAENELAVLEQQLEAAVQKNLALEDRVSHLDGALKECVRQLRQAREEQEQRIHEAVVEKTRDWESTKLELESQLLELQTQAEAAKTESPASVDHDLHIKLESLEKENSTLKLELLSQSEELEIRTIERDLSTQAAETASKQHLESIKKVAKLEAECRRLQAMARKSSMLNDHNSVAASSVYVDYLTDSQSNSSERLNAVETNTQKVSRLGLNECEPSCSDSWASALIAELDQFRNGKAINKNLTACSVEIDIMDDFLEMERLAALPEFKNKNHCVESEAVACQSTNGENPLRAELDAMIHRVAELEEKLEKIEAEKAELENALTASQDSLETSQVKLVELQRELIAVNESKELLEFQLIGMEVEARTMSAKVDSLKAEVEKEQSLSAEMAVKCQELEEELTRKTQEVELHQTASSNGELKIKQEDLVVAAGKLAECQKTIASLGRQLKSLATLEDFLIDTPSIPCFSGDGSLIHPRTSGELWKLHSNETFMPKSDSDPSKIPGENSGPSMNGNDGESPASSSSSTPSAMLLNHVTSAKSRNGFGKLFSRSKSTIQIENQQG</sequence>
<dbReference type="Pfam" id="PF05911">
    <property type="entry name" value="FPP"/>
    <property type="match status" value="4"/>
</dbReference>
<keyword evidence="2 3" id="KW-0175">Coiled coil</keyword>
<dbReference type="EMBL" id="GHES01042438">
    <property type="protein sequence ID" value="MPA72997.1"/>
    <property type="molecule type" value="Transcribed_RNA"/>
</dbReference>
<feature type="compositionally biased region" description="Basic and acidic residues" evidence="4">
    <location>
        <begin position="29"/>
        <end position="39"/>
    </location>
</feature>
<feature type="compositionally biased region" description="Low complexity" evidence="4">
    <location>
        <begin position="621"/>
        <end position="632"/>
    </location>
</feature>